<dbReference type="InterPro" id="IPR011201">
    <property type="entry name" value="Zinc-ribbon_6_bact"/>
</dbReference>
<proteinExistence type="predicted"/>
<name>A0A4R3NNM7_9HYPH</name>
<dbReference type="Pfam" id="PF15887">
    <property type="entry name" value="Peptidase_Mx"/>
    <property type="match status" value="1"/>
</dbReference>
<sequence>MKLFECDHCGQTVYFENGTCVSCGHRLGFDPGTTSLIALEVEGNGACHKTTDPTQRFYFCANAELQGCNWLVSANSGDSFCPACRYNRLVPDISTDRGQERFRRIGVAERHFFYSLLRWNIAPPGLSEMPDGGLVFDFLEDEVDGNGNVTPAMTGHQEGVISLRAAEADDVTREIARTEMNEPYRTLLGHFRHEVGHYIWNLMVRDAGRLDTCRAVFGDDREDYGEALEQHYRNGPVDGWEKNFVSAYASTHPWEDFAETFAHTLHIVDTLETARAFGLSVDGNEDSPLGDPYACSSAKRLAKAWVPLTLAMNSIHRSMGQRDFYPFVLTPPIVGKIDFMLTLLTSGHPHNVEGVSV</sequence>
<reference evidence="2 3" key="1">
    <citation type="submission" date="2019-03" db="EMBL/GenBank/DDBJ databases">
        <title>Freshwater and sediment microbial communities from various areas in North America, analyzing microbe dynamics in response to fracking.</title>
        <authorList>
            <person name="Lamendella R."/>
        </authorList>
    </citation>
    <scope>NUCLEOTIDE SEQUENCE [LARGE SCALE GENOMIC DNA]</scope>
    <source>
        <strain evidence="2 3">175.2</strain>
    </source>
</reference>
<dbReference type="PIRSF" id="PIRSF012641">
    <property type="entry name" value="UCP012641"/>
    <property type="match status" value="1"/>
</dbReference>
<dbReference type="RefSeq" id="WP_132312175.1">
    <property type="nucleotide sequence ID" value="NZ_SMAR01000019.1"/>
</dbReference>
<keyword evidence="3" id="KW-1185">Reference proteome</keyword>
<dbReference type="AlphaFoldDB" id="A0A4R3NNM7"/>
<dbReference type="Proteomes" id="UP000295097">
    <property type="component" value="Unassembled WGS sequence"/>
</dbReference>
<protein>
    <recommendedName>
        <fullName evidence="1">Zinc-ribbon domain-containing protein</fullName>
    </recommendedName>
</protein>
<dbReference type="Gene3D" id="3.40.390.70">
    <property type="match status" value="1"/>
</dbReference>
<dbReference type="OrthoDB" id="256753at2"/>
<accession>A0A4R3NNM7</accession>
<organism evidence="2 3">
    <name type="scientific">Martelella mediterranea</name>
    <dbReference type="NCBI Taxonomy" id="293089"/>
    <lineage>
        <taxon>Bacteria</taxon>
        <taxon>Pseudomonadati</taxon>
        <taxon>Pseudomonadota</taxon>
        <taxon>Alphaproteobacteria</taxon>
        <taxon>Hyphomicrobiales</taxon>
        <taxon>Aurantimonadaceae</taxon>
        <taxon>Martelella</taxon>
    </lineage>
</organism>
<gene>
    <name evidence="2" type="ORF">EDC90_101943</name>
</gene>
<feature type="domain" description="Zinc-ribbon" evidence="1">
    <location>
        <begin position="3"/>
        <end position="94"/>
    </location>
</feature>
<evidence type="ECO:0000313" key="2">
    <source>
        <dbReference type="EMBL" id="TCT37306.1"/>
    </source>
</evidence>
<evidence type="ECO:0000313" key="3">
    <source>
        <dbReference type="Proteomes" id="UP000295097"/>
    </source>
</evidence>
<dbReference type="EMBL" id="SMAR01000019">
    <property type="protein sequence ID" value="TCT37306.1"/>
    <property type="molecule type" value="Genomic_DNA"/>
</dbReference>
<dbReference type="InterPro" id="IPR031321">
    <property type="entry name" value="UCP012641"/>
</dbReference>
<dbReference type="Pfam" id="PF10005">
    <property type="entry name" value="Zn_ribbon_DZR_6"/>
    <property type="match status" value="1"/>
</dbReference>
<comment type="caution">
    <text evidence="2">The sequence shown here is derived from an EMBL/GenBank/DDBJ whole genome shotgun (WGS) entry which is preliminary data.</text>
</comment>
<evidence type="ECO:0000259" key="1">
    <source>
        <dbReference type="Pfam" id="PF10005"/>
    </source>
</evidence>